<protein>
    <submittedName>
        <fullName evidence="2">Uncharacterized protein</fullName>
    </submittedName>
</protein>
<dbReference type="RefSeq" id="WP_022530683.1">
    <property type="nucleotide sequence ID" value="NZ_KI271606.1"/>
</dbReference>
<dbReference type="Proteomes" id="UP000030647">
    <property type="component" value="Unassembled WGS sequence"/>
</dbReference>
<organism evidence="2 3">
    <name type="scientific">Schleiferilactobacillus shenzhenensis LY-73</name>
    <dbReference type="NCBI Taxonomy" id="1231336"/>
    <lineage>
        <taxon>Bacteria</taxon>
        <taxon>Bacillati</taxon>
        <taxon>Bacillota</taxon>
        <taxon>Bacilli</taxon>
        <taxon>Lactobacillales</taxon>
        <taxon>Lactobacillaceae</taxon>
        <taxon>Schleiferilactobacillus</taxon>
    </lineage>
</organism>
<reference evidence="3" key="1">
    <citation type="journal article" date="2013" name="Genome Announc.">
        <title>Whole-Genome Sequencing of Lactobacillus shenzhenensis Strain LY-73T.</title>
        <authorList>
            <person name="Lin Z."/>
            <person name="Liu Z."/>
            <person name="Yang R."/>
            <person name="Zou Y."/>
            <person name="Wan D."/>
            <person name="Chen J."/>
            <person name="Guo M."/>
            <person name="Zhao J."/>
            <person name="Fang C."/>
            <person name="Yang R."/>
            <person name="Liu F."/>
        </authorList>
    </citation>
    <scope>NUCLEOTIDE SEQUENCE [LARGE SCALE GENOMIC DNA]</scope>
    <source>
        <strain evidence="3">LY-73</strain>
    </source>
</reference>
<gene>
    <name evidence="2" type="ORF">L248_1677</name>
</gene>
<evidence type="ECO:0000313" key="3">
    <source>
        <dbReference type="Proteomes" id="UP000030647"/>
    </source>
</evidence>
<proteinExistence type="predicted"/>
<evidence type="ECO:0000313" key="2">
    <source>
        <dbReference type="EMBL" id="ERL64030.1"/>
    </source>
</evidence>
<keyword evidence="3" id="KW-1185">Reference proteome</keyword>
<dbReference type="AlphaFoldDB" id="U4TKW6"/>
<sequence>MNKKYVLKDPCDEEIDTFETFQDAKLAAESAVDDGRMGFDYQIINLDTGEDVTENDPWSFQEGEDDE</sequence>
<dbReference type="EMBL" id="KI271606">
    <property type="protein sequence ID" value="ERL64030.1"/>
    <property type="molecule type" value="Genomic_DNA"/>
</dbReference>
<name>U4TKW6_9LACO</name>
<feature type="region of interest" description="Disordered" evidence="1">
    <location>
        <begin position="48"/>
        <end position="67"/>
    </location>
</feature>
<evidence type="ECO:0000256" key="1">
    <source>
        <dbReference type="SAM" id="MobiDB-lite"/>
    </source>
</evidence>
<accession>U4TKW6</accession>
<dbReference type="HOGENOM" id="CLU_2807129_0_0_9"/>
<dbReference type="STRING" id="1231336.L248_1677"/>